<accession>A0ABZ0IET8</accession>
<evidence type="ECO:0000256" key="4">
    <source>
        <dbReference type="PROSITE-ProRule" id="PRU01331"/>
    </source>
</evidence>
<comment type="cofactor">
    <cofactor evidence="1">
        <name>Mg(2+)</name>
        <dbReference type="ChEBI" id="CHEBI:18420"/>
    </cofactor>
</comment>
<sequence length="477" mass="52819">MSQPRVAAINPKVLPNVLFFDRSPLPEAIVSSSSQLDSFLEQHPDIELFEIVLADVSGGLRGKWVTRDKLSTVFADELKLPISSLVFDSWGRDVEEWVFLSGDGDGCCVAEPWSLVPMPWGKRPMAQVLVSLDHEDGTRNGLDPRRILGNVEARFRERGLQPVVASEMEFFLLDTQRDAQGRPYHTQRDSVGGALGSGQTYGLEAMAEVEDFMHAVRECCEVQNLAVDTLIKEGAPSQYEINLLHHPDALLAADQALLLKRAIRGVARSFERIATFMAKPFGELAGNGMHLHCSIVDSSGNNLFNDGTPQGSPLLRHAIAGCMHTLPDVMLLLAPTMNSYRRFQRGMHAPLAPCWGYENRTVALRVPAGPLSAMRLEHRVGGADAQPHLAVAALLAGMLYGIEHELEPPKALEGNAWEQLEPSLPQHWSDALDIFRRSRFVAEYLGASFQEVYGLVKQQEIDEFGRHVTPLEYDTNL</sequence>
<evidence type="ECO:0000256" key="5">
    <source>
        <dbReference type="RuleBase" id="RU000384"/>
    </source>
</evidence>
<evidence type="ECO:0000313" key="8">
    <source>
        <dbReference type="Proteomes" id="UP001626549"/>
    </source>
</evidence>
<dbReference type="SUPFAM" id="SSF55931">
    <property type="entry name" value="Glutamine synthetase/guanido kinase"/>
    <property type="match status" value="1"/>
</dbReference>
<dbReference type="GO" id="GO:0016874">
    <property type="term" value="F:ligase activity"/>
    <property type="evidence" value="ECO:0007669"/>
    <property type="project" value="UniProtKB-KW"/>
</dbReference>
<dbReference type="PROSITE" id="PS00181">
    <property type="entry name" value="GLNA_ATP"/>
    <property type="match status" value="1"/>
</dbReference>
<reference evidence="7 8" key="1">
    <citation type="submission" date="2023-10" db="EMBL/GenBank/DDBJ databases">
        <title>Two novel species belonging to the OM43/NOR5 clade.</title>
        <authorList>
            <person name="Park M."/>
        </authorList>
    </citation>
    <scope>NUCLEOTIDE SEQUENCE [LARGE SCALE GENOMIC DNA]</scope>
    <source>
        <strain evidence="7 8">IMCC45268</strain>
    </source>
</reference>
<dbReference type="SMART" id="SM01230">
    <property type="entry name" value="Gln-synt_C"/>
    <property type="match status" value="1"/>
</dbReference>
<dbReference type="Pfam" id="PF00120">
    <property type="entry name" value="Gln-synt_C"/>
    <property type="match status" value="1"/>
</dbReference>
<evidence type="ECO:0000256" key="3">
    <source>
        <dbReference type="ARBA" id="ARBA00022842"/>
    </source>
</evidence>
<feature type="domain" description="GS catalytic" evidence="6">
    <location>
        <begin position="144"/>
        <end position="477"/>
    </location>
</feature>
<dbReference type="PANTHER" id="PTHR43785:SF12">
    <property type="entry name" value="TYPE-1 GLUTAMINE SYNTHETASE 2"/>
    <property type="match status" value="1"/>
</dbReference>
<comment type="similarity">
    <text evidence="4 5">Belongs to the glutamine synthetase family.</text>
</comment>
<name>A0ABZ0IET8_9GAMM</name>
<dbReference type="InterPro" id="IPR014746">
    <property type="entry name" value="Gln_synth/guanido_kin_cat_dom"/>
</dbReference>
<dbReference type="EC" id="6.3.1.-" evidence="7"/>
<protein>
    <submittedName>
        <fullName evidence="7">Glutamine synthetase family protein</fullName>
        <ecNumber evidence="7">6.3.1.-</ecNumber>
    </submittedName>
</protein>
<evidence type="ECO:0000259" key="6">
    <source>
        <dbReference type="PROSITE" id="PS51987"/>
    </source>
</evidence>
<dbReference type="EMBL" id="CP136865">
    <property type="protein sequence ID" value="WOJ97625.1"/>
    <property type="molecule type" value="Genomic_DNA"/>
</dbReference>
<dbReference type="PROSITE" id="PS51987">
    <property type="entry name" value="GS_CATALYTIC"/>
    <property type="match status" value="1"/>
</dbReference>
<proteinExistence type="inferred from homology"/>
<evidence type="ECO:0000256" key="2">
    <source>
        <dbReference type="ARBA" id="ARBA00022598"/>
    </source>
</evidence>
<evidence type="ECO:0000256" key="1">
    <source>
        <dbReference type="ARBA" id="ARBA00001946"/>
    </source>
</evidence>
<keyword evidence="2 7" id="KW-0436">Ligase</keyword>
<dbReference type="PANTHER" id="PTHR43785">
    <property type="entry name" value="GAMMA-GLUTAMYLPUTRESCINE SYNTHETASE"/>
    <property type="match status" value="1"/>
</dbReference>
<evidence type="ECO:0000313" key="7">
    <source>
        <dbReference type="EMBL" id="WOJ97625.1"/>
    </source>
</evidence>
<dbReference type="InterPro" id="IPR027303">
    <property type="entry name" value="Gln_synth_gly_rich_site"/>
</dbReference>
<dbReference type="RefSeq" id="WP_407328542.1">
    <property type="nucleotide sequence ID" value="NZ_CP136865.1"/>
</dbReference>
<keyword evidence="3" id="KW-0460">Magnesium</keyword>
<gene>
    <name evidence="7" type="ORF">R0137_03400</name>
</gene>
<organism evidence="7 8">
    <name type="scientific">Congregibacter brevis</name>
    <dbReference type="NCBI Taxonomy" id="3081201"/>
    <lineage>
        <taxon>Bacteria</taxon>
        <taxon>Pseudomonadati</taxon>
        <taxon>Pseudomonadota</taxon>
        <taxon>Gammaproteobacteria</taxon>
        <taxon>Cellvibrionales</taxon>
        <taxon>Halieaceae</taxon>
        <taxon>Congregibacter</taxon>
    </lineage>
</organism>
<dbReference type="InterPro" id="IPR008146">
    <property type="entry name" value="Gln_synth_cat_dom"/>
</dbReference>
<dbReference type="SUPFAM" id="SSF54368">
    <property type="entry name" value="Glutamine synthetase, N-terminal domain"/>
    <property type="match status" value="1"/>
</dbReference>
<dbReference type="Gene3D" id="3.30.590.10">
    <property type="entry name" value="Glutamine synthetase/guanido kinase, catalytic domain"/>
    <property type="match status" value="1"/>
</dbReference>
<dbReference type="Proteomes" id="UP001626549">
    <property type="component" value="Chromosome"/>
</dbReference>
<dbReference type="InterPro" id="IPR036651">
    <property type="entry name" value="Gln_synt_N_sf"/>
</dbReference>
<keyword evidence="8" id="KW-1185">Reference proteome</keyword>